<dbReference type="InterPro" id="IPR000160">
    <property type="entry name" value="GGDEF_dom"/>
</dbReference>
<protein>
    <submittedName>
        <fullName evidence="5">EAL domain-containing protein</fullName>
    </submittedName>
</protein>
<dbReference type="CDD" id="cd01948">
    <property type="entry name" value="EAL"/>
    <property type="match status" value="1"/>
</dbReference>
<dbReference type="SUPFAM" id="SSF55781">
    <property type="entry name" value="GAF domain-like"/>
    <property type="match status" value="1"/>
</dbReference>
<dbReference type="PROSITE" id="PS50112">
    <property type="entry name" value="PAS"/>
    <property type="match status" value="3"/>
</dbReference>
<dbReference type="SUPFAM" id="SSF141868">
    <property type="entry name" value="EAL domain-like"/>
    <property type="match status" value="1"/>
</dbReference>
<dbReference type="NCBIfam" id="TIGR00254">
    <property type="entry name" value="GGDEF"/>
    <property type="match status" value="1"/>
</dbReference>
<dbReference type="PROSITE" id="PS50887">
    <property type="entry name" value="GGDEF"/>
    <property type="match status" value="1"/>
</dbReference>
<feature type="domain" description="PAS" evidence="1">
    <location>
        <begin position="385"/>
        <end position="459"/>
    </location>
</feature>
<dbReference type="SMART" id="SM00086">
    <property type="entry name" value="PAC"/>
    <property type="match status" value="3"/>
</dbReference>
<evidence type="ECO:0000313" key="5">
    <source>
        <dbReference type="EMBL" id="MDW5595674.1"/>
    </source>
</evidence>
<dbReference type="InterPro" id="IPR001610">
    <property type="entry name" value="PAC"/>
</dbReference>
<dbReference type="EMBL" id="JAWSTH010000038">
    <property type="protein sequence ID" value="MDW5595674.1"/>
    <property type="molecule type" value="Genomic_DNA"/>
</dbReference>
<dbReference type="InterPro" id="IPR029787">
    <property type="entry name" value="Nucleotide_cyclase"/>
</dbReference>
<dbReference type="InterPro" id="IPR013655">
    <property type="entry name" value="PAS_fold_3"/>
</dbReference>
<feature type="domain" description="PAC" evidence="2">
    <location>
        <begin position="593"/>
        <end position="649"/>
    </location>
</feature>
<proteinExistence type="predicted"/>
<dbReference type="Pfam" id="PF00990">
    <property type="entry name" value="GGDEF"/>
    <property type="match status" value="1"/>
</dbReference>
<keyword evidence="6" id="KW-1185">Reference proteome</keyword>
<name>A0ABU4HR47_9ACTN</name>
<dbReference type="PANTHER" id="PTHR44757">
    <property type="entry name" value="DIGUANYLATE CYCLASE DGCP"/>
    <property type="match status" value="1"/>
</dbReference>
<feature type="domain" description="PAC" evidence="2">
    <location>
        <begin position="462"/>
        <end position="514"/>
    </location>
</feature>
<accession>A0ABU4HR47</accession>
<dbReference type="RefSeq" id="WP_318598009.1">
    <property type="nucleotide sequence ID" value="NZ_JAWSTH010000038.1"/>
</dbReference>
<dbReference type="NCBIfam" id="TIGR00229">
    <property type="entry name" value="sensory_box"/>
    <property type="match status" value="3"/>
</dbReference>
<dbReference type="PROSITE" id="PS50883">
    <property type="entry name" value="EAL"/>
    <property type="match status" value="1"/>
</dbReference>
<evidence type="ECO:0000259" key="4">
    <source>
        <dbReference type="PROSITE" id="PS50887"/>
    </source>
</evidence>
<feature type="domain" description="PAS" evidence="1">
    <location>
        <begin position="261"/>
        <end position="329"/>
    </location>
</feature>
<dbReference type="CDD" id="cd01949">
    <property type="entry name" value="GGDEF"/>
    <property type="match status" value="1"/>
</dbReference>
<organism evidence="5 6">
    <name type="scientific">Conexibacter stalactiti</name>
    <dbReference type="NCBI Taxonomy" id="1940611"/>
    <lineage>
        <taxon>Bacteria</taxon>
        <taxon>Bacillati</taxon>
        <taxon>Actinomycetota</taxon>
        <taxon>Thermoleophilia</taxon>
        <taxon>Solirubrobacterales</taxon>
        <taxon>Conexibacteraceae</taxon>
        <taxon>Conexibacter</taxon>
    </lineage>
</organism>
<evidence type="ECO:0000259" key="2">
    <source>
        <dbReference type="PROSITE" id="PS50113"/>
    </source>
</evidence>
<comment type="caution">
    <text evidence="5">The sequence shown here is derived from an EMBL/GenBank/DDBJ whole genome shotgun (WGS) entry which is preliminary data.</text>
</comment>
<dbReference type="InterPro" id="IPR000700">
    <property type="entry name" value="PAS-assoc_C"/>
</dbReference>
<dbReference type="Gene3D" id="3.30.450.20">
    <property type="entry name" value="PAS domain"/>
    <property type="match status" value="3"/>
</dbReference>
<dbReference type="PANTHER" id="PTHR44757:SF2">
    <property type="entry name" value="BIOFILM ARCHITECTURE MAINTENANCE PROTEIN MBAA"/>
    <property type="match status" value="1"/>
</dbReference>
<reference evidence="6" key="1">
    <citation type="submission" date="2023-07" db="EMBL/GenBank/DDBJ databases">
        <title>Conexibacter stalactiti sp. nov., isolated from stalactites in a lava cave and emended description of the genus Conexibacter.</title>
        <authorList>
            <person name="Lee S.D."/>
        </authorList>
    </citation>
    <scope>NUCLEOTIDE SEQUENCE [LARGE SCALE GENOMIC DNA]</scope>
    <source>
        <strain evidence="6">KCTC 39840</strain>
    </source>
</reference>
<dbReference type="InterPro" id="IPR035965">
    <property type="entry name" value="PAS-like_dom_sf"/>
</dbReference>
<dbReference type="Pfam" id="PF00563">
    <property type="entry name" value="EAL"/>
    <property type="match status" value="1"/>
</dbReference>
<dbReference type="InterPro" id="IPR035919">
    <property type="entry name" value="EAL_sf"/>
</dbReference>
<evidence type="ECO:0000259" key="1">
    <source>
        <dbReference type="PROSITE" id="PS50112"/>
    </source>
</evidence>
<dbReference type="SUPFAM" id="SSF55073">
    <property type="entry name" value="Nucleotide cyclase"/>
    <property type="match status" value="1"/>
</dbReference>
<feature type="domain" description="PAC" evidence="2">
    <location>
        <begin position="332"/>
        <end position="384"/>
    </location>
</feature>
<dbReference type="Proteomes" id="UP001284601">
    <property type="component" value="Unassembled WGS sequence"/>
</dbReference>
<dbReference type="InterPro" id="IPR043128">
    <property type="entry name" value="Rev_trsase/Diguanyl_cyclase"/>
</dbReference>
<dbReference type="InterPro" id="IPR052155">
    <property type="entry name" value="Biofilm_reg_signaling"/>
</dbReference>
<sequence>MRALVVHRDPTVASQLVDALQGASGPIEAVTLHDPDALTAALGEGGYHAIVYGEAQRADVESALAAARAADIALVLTAPDAHRPDDRAVAHEPERHRLADAVARERRSSEDRRAARRARRLLDAQRALADRLATEPSPEELLGDALSVLAEVFSAHGGIAWEAAARGELRDRRTHGTATASEPAHDVAARACAAREAVVEGATLAIPLVAGGACEGVLELHLPPTAPADLQLVADVAALAGQVALHLRYRRGAALLDLHQRALAATNNGIVIADADGAGGWPATFVNEAFEQLTGFRSDEVLGRNLSLLQGAETDAEAVAEMRAALRAGDECWVTVRNYRRDGSPFWNEIFLMPVVDEDGVVRRYIGILHDVTARVSAAVELAETESRYRTLIETIPAVTYIAEWDELGTFVYVSPQIEALLGFPAATWVGETTLWEDQIHPDDFDRVMAETRYAFREEKAFDCEYRMIAADGRVVWVWEHDTVIRDEHGRPRLTQGIITDVTATRIAEAALAESEERGRAVIGALEEGLLIYGPDGRVISCNDAAVRIFGASSQEELKEGRLVERGIRMTFEDGTEVTRENTTSARALESGLRQPERVVHFERDDGWEVWATVSSHPIFREGAARPYGVVSVFTDVTERRRAQEQIAFLAYHDSLTRLPNRALLDEHLALALARARRGGSAVALLYVDLDDFKAVNDSLGHAAGDELLKRIAVRLKTVVRSSDLIARQGGDEFLILLTDLAQDPRLSAEAVAKQVETALLEPFHLADAEFEVGASIGISIYPDDAADADTLLRHADAAMYEVKQAGRGGIASYGGDSRQTLARLSLTSKLRRALQREDFVVHYQPIVAPADGSLRAFEALVRWQDAERGVVGPNEFIPLAEDAGLIEAIGGWVLHAVCAQQRAWSADGLASHVHVNVSPRQLRRADFPSTVRAALAEHGLDPTALTLEITESAAMLDAERANPVVLALHALGVRLAIDDFGAGHSSLVRLRDVPVQTLKIDQSFLRGVPDDRQAASMITAIIELGAALGMVTVAEGVTSDAQRRFLVERDCPLAQGFQFARPLAAAEATALLRASAATR</sequence>
<dbReference type="Pfam" id="PF13426">
    <property type="entry name" value="PAS_9"/>
    <property type="match status" value="2"/>
</dbReference>
<dbReference type="CDD" id="cd00130">
    <property type="entry name" value="PAS"/>
    <property type="match status" value="3"/>
</dbReference>
<dbReference type="SMART" id="SM00052">
    <property type="entry name" value="EAL"/>
    <property type="match status" value="1"/>
</dbReference>
<dbReference type="InterPro" id="IPR000014">
    <property type="entry name" value="PAS"/>
</dbReference>
<feature type="domain" description="GGDEF" evidence="4">
    <location>
        <begin position="681"/>
        <end position="816"/>
    </location>
</feature>
<feature type="domain" description="EAL" evidence="3">
    <location>
        <begin position="824"/>
        <end position="1077"/>
    </location>
</feature>
<dbReference type="SMART" id="SM00267">
    <property type="entry name" value="GGDEF"/>
    <property type="match status" value="1"/>
</dbReference>
<gene>
    <name evidence="5" type="ORF">R7226_15095</name>
</gene>
<dbReference type="SUPFAM" id="SSF55785">
    <property type="entry name" value="PYP-like sensor domain (PAS domain)"/>
    <property type="match status" value="3"/>
</dbReference>
<reference evidence="5 6" key="2">
    <citation type="submission" date="2023-10" db="EMBL/GenBank/DDBJ databases">
        <authorList>
            <person name="Han X.F."/>
        </authorList>
    </citation>
    <scope>NUCLEOTIDE SEQUENCE [LARGE SCALE GENOMIC DNA]</scope>
    <source>
        <strain evidence="5 6">KCTC 39840</strain>
    </source>
</reference>
<dbReference type="SMART" id="SM00091">
    <property type="entry name" value="PAS"/>
    <property type="match status" value="3"/>
</dbReference>
<dbReference type="Pfam" id="PF08447">
    <property type="entry name" value="PAS_3"/>
    <property type="match status" value="1"/>
</dbReference>
<evidence type="ECO:0000313" key="6">
    <source>
        <dbReference type="Proteomes" id="UP001284601"/>
    </source>
</evidence>
<dbReference type="Gene3D" id="3.30.70.270">
    <property type="match status" value="1"/>
</dbReference>
<evidence type="ECO:0000259" key="3">
    <source>
        <dbReference type="PROSITE" id="PS50883"/>
    </source>
</evidence>
<dbReference type="InterPro" id="IPR001633">
    <property type="entry name" value="EAL_dom"/>
</dbReference>
<feature type="domain" description="PAS" evidence="1">
    <location>
        <begin position="515"/>
        <end position="556"/>
    </location>
</feature>
<dbReference type="PROSITE" id="PS50113">
    <property type="entry name" value="PAC"/>
    <property type="match status" value="3"/>
</dbReference>
<dbReference type="Gene3D" id="3.20.20.450">
    <property type="entry name" value="EAL domain"/>
    <property type="match status" value="1"/>
</dbReference>